<sequence>MRADAPLNVRLAGEIKGRALVRAVIVLAPFGLACAITANPLWLKVSLLAIATMIPEERLALTPQGVLLHGLTVIAGIYLLLFAQQVPALFVMACMLLAAGTIWIAAAGTKLRALGSWTFIPVLILANELGSPAEPHLDEALRFLPYLLIPLIPTFAVAVFKSRRARGNISGMRWFSRLGDFGPATSYGETMAAMVVGVGLAAALVEYNTMHHGQWMIWGAASVIAGTVDSARAKLRSRAIGVVAGVPLGIALGTFVIPHSGISVTVATLATFLTLVAFERYVVAYFFRCTLVALSIVLANQSVADALERLTHVLLGGAIGMASVIVFHIIAGNIQARTPQ</sequence>
<dbReference type="RefSeq" id="WP_124321186.1">
    <property type="nucleotide sequence ID" value="NZ_CP027753.1"/>
</dbReference>
<keyword evidence="4 5" id="KW-0472">Membrane</keyword>
<dbReference type="Pfam" id="PF13515">
    <property type="entry name" value="FUSC_2"/>
    <property type="match status" value="1"/>
</dbReference>
<evidence type="ECO:0000256" key="5">
    <source>
        <dbReference type="SAM" id="Phobius"/>
    </source>
</evidence>
<dbReference type="EMBL" id="CP027753">
    <property type="protein sequence ID" value="AZE49474.1"/>
    <property type="molecule type" value="Genomic_DNA"/>
</dbReference>
<feature type="transmembrane region" description="Helical" evidence="5">
    <location>
        <begin position="310"/>
        <end position="331"/>
    </location>
</feature>
<protein>
    <recommendedName>
        <fullName evidence="6">Integral membrane bound transporter domain-containing protein</fullName>
    </recommendedName>
</protein>
<gene>
    <name evidence="7" type="ORF">C4K04_3804</name>
</gene>
<evidence type="ECO:0000256" key="3">
    <source>
        <dbReference type="ARBA" id="ARBA00022989"/>
    </source>
</evidence>
<feature type="transmembrane region" description="Helical" evidence="5">
    <location>
        <begin position="143"/>
        <end position="160"/>
    </location>
</feature>
<feature type="transmembrane region" description="Helical" evidence="5">
    <location>
        <begin position="285"/>
        <end position="304"/>
    </location>
</feature>
<evidence type="ECO:0000256" key="2">
    <source>
        <dbReference type="ARBA" id="ARBA00022692"/>
    </source>
</evidence>
<keyword evidence="2 5" id="KW-0812">Transmembrane</keyword>
<organism evidence="7 8">
    <name type="scientific">Pseudomonas chlororaphis</name>
    <dbReference type="NCBI Taxonomy" id="587753"/>
    <lineage>
        <taxon>Bacteria</taxon>
        <taxon>Pseudomonadati</taxon>
        <taxon>Pseudomonadota</taxon>
        <taxon>Gammaproteobacteria</taxon>
        <taxon>Pseudomonadales</taxon>
        <taxon>Pseudomonadaceae</taxon>
        <taxon>Pseudomonas</taxon>
    </lineage>
</organism>
<evidence type="ECO:0000256" key="1">
    <source>
        <dbReference type="ARBA" id="ARBA00004141"/>
    </source>
</evidence>
<accession>A0A3G7TQU9</accession>
<dbReference type="Proteomes" id="UP000268048">
    <property type="component" value="Chromosome"/>
</dbReference>
<dbReference type="GO" id="GO:0016020">
    <property type="term" value="C:membrane"/>
    <property type="evidence" value="ECO:0007669"/>
    <property type="project" value="UniProtKB-SubCell"/>
</dbReference>
<feature type="transmembrane region" description="Helical" evidence="5">
    <location>
        <begin position="62"/>
        <end position="81"/>
    </location>
</feature>
<keyword evidence="3 5" id="KW-1133">Transmembrane helix</keyword>
<feature type="transmembrane region" description="Helical" evidence="5">
    <location>
        <begin position="181"/>
        <end position="203"/>
    </location>
</feature>
<evidence type="ECO:0000313" key="7">
    <source>
        <dbReference type="EMBL" id="AZE49474.1"/>
    </source>
</evidence>
<comment type="subcellular location">
    <subcellularLocation>
        <location evidence="1">Membrane</location>
        <topology evidence="1">Multi-pass membrane protein</topology>
    </subcellularLocation>
</comment>
<evidence type="ECO:0000259" key="6">
    <source>
        <dbReference type="Pfam" id="PF13515"/>
    </source>
</evidence>
<feature type="transmembrane region" description="Helical" evidence="5">
    <location>
        <begin position="215"/>
        <end position="232"/>
    </location>
</feature>
<evidence type="ECO:0000313" key="8">
    <source>
        <dbReference type="Proteomes" id="UP000268048"/>
    </source>
</evidence>
<proteinExistence type="predicted"/>
<feature type="domain" description="Integral membrane bound transporter" evidence="6">
    <location>
        <begin position="200"/>
        <end position="321"/>
    </location>
</feature>
<dbReference type="PROSITE" id="PS51257">
    <property type="entry name" value="PROKAR_LIPOPROTEIN"/>
    <property type="match status" value="1"/>
</dbReference>
<dbReference type="InterPro" id="IPR049453">
    <property type="entry name" value="Memb_transporter_dom"/>
</dbReference>
<feature type="transmembrane region" description="Helical" evidence="5">
    <location>
        <begin position="20"/>
        <end position="42"/>
    </location>
</feature>
<feature type="transmembrane region" description="Helical" evidence="5">
    <location>
        <begin position="239"/>
        <end position="256"/>
    </location>
</feature>
<dbReference type="AlphaFoldDB" id="A0A3G7TQU9"/>
<reference evidence="7 8" key="1">
    <citation type="submission" date="2018-03" db="EMBL/GenBank/DDBJ databases">
        <title>Diversity of phytobeneficial traits revealed by whole-genome analysis of worldwide-isolated phenazine-producing Pseudomonas spp.</title>
        <authorList>
            <person name="Biessy A."/>
            <person name="Novinscak A."/>
            <person name="Blom J."/>
            <person name="Leger G."/>
            <person name="Thomashow L.S."/>
            <person name="Cazorla F.M."/>
            <person name="Josic D."/>
            <person name="Filion M."/>
        </authorList>
    </citation>
    <scope>NUCLEOTIDE SEQUENCE [LARGE SCALE GENOMIC DNA]</scope>
    <source>
        <strain evidence="7 8">B25</strain>
    </source>
</reference>
<name>A0A3G7TQU9_9PSED</name>
<feature type="transmembrane region" description="Helical" evidence="5">
    <location>
        <begin position="88"/>
        <end position="106"/>
    </location>
</feature>
<evidence type="ECO:0000256" key="4">
    <source>
        <dbReference type="ARBA" id="ARBA00023136"/>
    </source>
</evidence>